<evidence type="ECO:0000313" key="1">
    <source>
        <dbReference type="Ensembl" id="ENSACAP00000032272.1"/>
    </source>
</evidence>
<dbReference type="Proteomes" id="UP000001646">
    <property type="component" value="Unplaced"/>
</dbReference>
<dbReference type="Bgee" id="ENSACAG00000031901">
    <property type="expression patterns" value="Expressed in dewlap and 1 other cell type or tissue"/>
</dbReference>
<dbReference type="InterPro" id="IPR006553">
    <property type="entry name" value="Leu-rich_rpt_Cys-con_subtyp"/>
</dbReference>
<name>A0A803TAN2_ANOCA</name>
<accession>A0A803TAN2</accession>
<dbReference type="SMART" id="SM00367">
    <property type="entry name" value="LRR_CC"/>
    <property type="match status" value="3"/>
</dbReference>
<keyword evidence="2" id="KW-1185">Reference proteome</keyword>
<protein>
    <submittedName>
        <fullName evidence="1">Uncharacterized protein</fullName>
    </submittedName>
</protein>
<reference evidence="1" key="3">
    <citation type="submission" date="2025-09" db="UniProtKB">
        <authorList>
            <consortium name="Ensembl"/>
        </authorList>
    </citation>
    <scope>IDENTIFICATION</scope>
</reference>
<dbReference type="SUPFAM" id="SSF52047">
    <property type="entry name" value="RNI-like"/>
    <property type="match status" value="1"/>
</dbReference>
<evidence type="ECO:0000313" key="2">
    <source>
        <dbReference type="Proteomes" id="UP000001646"/>
    </source>
</evidence>
<dbReference type="InterPro" id="IPR032675">
    <property type="entry name" value="LRR_dom_sf"/>
</dbReference>
<proteinExistence type="predicted"/>
<reference evidence="1" key="1">
    <citation type="submission" date="2009-12" db="EMBL/GenBank/DDBJ databases">
        <title>The Genome Sequence of Anolis carolinensis (Green Anole Lizard).</title>
        <authorList>
            <consortium name="The Genome Sequencing Platform"/>
            <person name="Di Palma F."/>
            <person name="Alfoldi J."/>
            <person name="Heiman D."/>
            <person name="Young S."/>
            <person name="Grabherr M."/>
            <person name="Johnson J."/>
            <person name="Lander E.S."/>
            <person name="Lindblad-Toh K."/>
        </authorList>
    </citation>
    <scope>NUCLEOTIDE SEQUENCE [LARGE SCALE GENOMIC DNA]</scope>
    <source>
        <strain evidence="1">JBL SC #1</strain>
    </source>
</reference>
<dbReference type="Gene3D" id="3.80.10.10">
    <property type="entry name" value="Ribonuclease Inhibitor"/>
    <property type="match status" value="1"/>
</dbReference>
<reference evidence="1" key="2">
    <citation type="submission" date="2025-08" db="UniProtKB">
        <authorList>
            <consortium name="Ensembl"/>
        </authorList>
    </citation>
    <scope>IDENTIFICATION</scope>
</reference>
<gene>
    <name evidence="1" type="primary">LOC103281661</name>
</gene>
<dbReference type="Ensembl" id="ENSACAT00000036970.1">
    <property type="protein sequence ID" value="ENSACAP00000032272.1"/>
    <property type="gene ID" value="ENSACAG00000031901.2"/>
</dbReference>
<dbReference type="AlphaFoldDB" id="A0A803TAN2"/>
<sequence>MLAIILPTPSQYAARKPMPKRKIIPLLEKLCLENVVTNMKRLWVRVYLMKLLDPTNRDHDTITGPFSMLAGSLLQELLEIMRERRLLTPFILHNLLLPQLKSLNLNYCSSYVDNTLAHTITVRCKNLSSLTLCHCDQIPADTLVELVKALPCLTKLHLSSTQCNTQVLSAIRSFCPEINELDIISCKKLSADSLLHLVYDPVARSYCCQSLQRLRAEGLTPTTDLQSLLSVLVFVLLALPKLKYFFHNFVPKAVCLIYDQEFHGAQMPAGFPSLEEVARYRTSTHPNEGSGRFTLALRKIDWMLFSLLPKIGAVCPHLLEITMILRDSWDLDPHVLPWHNLTHVTFCSDERMDLKELLPVTANIGPQFKYLAVDGFIFKDELTLHTLLSHCPNLLKCMLFLPSPERNDRQSQQQNEARARNLCFPPLQFPELVSICLVYNDLGNPLPSLYKVVLGNIIESVFKYSPCLEILHLFCLPFSLDEAFQKALTPPSTALQSLRELELVRARISIHTINLLVFSENQLSLISLEKCFHISRVDYNELLQRVRKENLEVVITRE</sequence>
<organism evidence="1 2">
    <name type="scientific">Anolis carolinensis</name>
    <name type="common">Green anole</name>
    <name type="synonym">American chameleon</name>
    <dbReference type="NCBI Taxonomy" id="28377"/>
    <lineage>
        <taxon>Eukaryota</taxon>
        <taxon>Metazoa</taxon>
        <taxon>Chordata</taxon>
        <taxon>Craniata</taxon>
        <taxon>Vertebrata</taxon>
        <taxon>Euteleostomi</taxon>
        <taxon>Lepidosauria</taxon>
        <taxon>Squamata</taxon>
        <taxon>Bifurcata</taxon>
        <taxon>Unidentata</taxon>
        <taxon>Episquamata</taxon>
        <taxon>Toxicofera</taxon>
        <taxon>Iguania</taxon>
        <taxon>Dactyloidae</taxon>
        <taxon>Anolis</taxon>
    </lineage>
</organism>
<dbReference type="GeneTree" id="ENSGT01030000235337"/>